<dbReference type="EMBL" id="DF974525">
    <property type="protein sequence ID" value="GAU49171.1"/>
    <property type="molecule type" value="Genomic_DNA"/>
</dbReference>
<accession>A0A2Z6NY99</accession>
<dbReference type="Proteomes" id="UP000242715">
    <property type="component" value="Unassembled WGS sequence"/>
</dbReference>
<dbReference type="GO" id="GO:0046373">
    <property type="term" value="P:L-arabinose metabolic process"/>
    <property type="evidence" value="ECO:0007669"/>
    <property type="project" value="InterPro"/>
</dbReference>
<dbReference type="InterPro" id="IPR017853">
    <property type="entry name" value="GH"/>
</dbReference>
<evidence type="ECO:0000313" key="9">
    <source>
        <dbReference type="Proteomes" id="UP000242715"/>
    </source>
</evidence>
<dbReference type="EC" id="3.2.1.55" evidence="3"/>
<evidence type="ECO:0000256" key="4">
    <source>
        <dbReference type="ARBA" id="ARBA00022729"/>
    </source>
</evidence>
<dbReference type="SUPFAM" id="SSF51445">
    <property type="entry name" value="(Trans)glycosidases"/>
    <property type="match status" value="1"/>
</dbReference>
<dbReference type="Gene3D" id="3.20.20.80">
    <property type="entry name" value="Glycosidases"/>
    <property type="match status" value="1"/>
</dbReference>
<evidence type="ECO:0000259" key="7">
    <source>
        <dbReference type="SMART" id="SM00813"/>
    </source>
</evidence>
<dbReference type="Pfam" id="PF22848">
    <property type="entry name" value="ASD1_dom"/>
    <property type="match status" value="1"/>
</dbReference>
<dbReference type="PANTHER" id="PTHR31776">
    <property type="entry name" value="ALPHA-L-ARABINOFURANOSIDASE 1"/>
    <property type="match status" value="1"/>
</dbReference>
<comment type="similarity">
    <text evidence="2">Belongs to the glycosyl hydrolase 51 family.</text>
</comment>
<evidence type="ECO:0000313" key="8">
    <source>
        <dbReference type="EMBL" id="GAU49171.1"/>
    </source>
</evidence>
<keyword evidence="9" id="KW-1185">Reference proteome</keyword>
<dbReference type="GO" id="GO:0046556">
    <property type="term" value="F:alpha-L-arabinofuranosidase activity"/>
    <property type="evidence" value="ECO:0007669"/>
    <property type="project" value="UniProtKB-EC"/>
</dbReference>
<keyword evidence="6" id="KW-0325">Glycoprotein</keyword>
<keyword evidence="5" id="KW-0378">Hydrolase</keyword>
<comment type="catalytic activity">
    <reaction evidence="1">
        <text>Hydrolysis of terminal non-reducing alpha-L-arabinofuranoside residues in alpha-L-arabinosides.</text>
        <dbReference type="EC" id="3.2.1.55"/>
    </reaction>
</comment>
<name>A0A2Z6NY99_TRISU</name>
<gene>
    <name evidence="8" type="ORF">TSUD_138970</name>
</gene>
<dbReference type="SMART" id="SM00813">
    <property type="entry name" value="Alpha-L-AF_C"/>
    <property type="match status" value="1"/>
</dbReference>
<evidence type="ECO:0000256" key="2">
    <source>
        <dbReference type="ARBA" id="ARBA00007186"/>
    </source>
</evidence>
<reference evidence="9" key="1">
    <citation type="journal article" date="2017" name="Front. Plant Sci.">
        <title>Climate Clever Clovers: New Paradigm to Reduce the Environmental Footprint of Ruminants by Breeding Low Methanogenic Forages Utilizing Haplotype Variation.</title>
        <authorList>
            <person name="Kaur P."/>
            <person name="Appels R."/>
            <person name="Bayer P.E."/>
            <person name="Keeble-Gagnere G."/>
            <person name="Wang J."/>
            <person name="Hirakawa H."/>
            <person name="Shirasawa K."/>
            <person name="Vercoe P."/>
            <person name="Stefanova K."/>
            <person name="Durmic Z."/>
            <person name="Nichols P."/>
            <person name="Revell C."/>
            <person name="Isobe S.N."/>
            <person name="Edwards D."/>
            <person name="Erskine W."/>
        </authorList>
    </citation>
    <scope>NUCLEOTIDE SEQUENCE [LARGE SCALE GENOMIC DNA]</scope>
    <source>
        <strain evidence="9">cv. Daliak</strain>
    </source>
</reference>
<organism evidence="8 9">
    <name type="scientific">Trifolium subterraneum</name>
    <name type="common">Subterranean clover</name>
    <dbReference type="NCBI Taxonomy" id="3900"/>
    <lineage>
        <taxon>Eukaryota</taxon>
        <taxon>Viridiplantae</taxon>
        <taxon>Streptophyta</taxon>
        <taxon>Embryophyta</taxon>
        <taxon>Tracheophyta</taxon>
        <taxon>Spermatophyta</taxon>
        <taxon>Magnoliopsida</taxon>
        <taxon>eudicotyledons</taxon>
        <taxon>Gunneridae</taxon>
        <taxon>Pentapetalae</taxon>
        <taxon>rosids</taxon>
        <taxon>fabids</taxon>
        <taxon>Fabales</taxon>
        <taxon>Fabaceae</taxon>
        <taxon>Papilionoideae</taxon>
        <taxon>50 kb inversion clade</taxon>
        <taxon>NPAAA clade</taxon>
        <taxon>Hologalegina</taxon>
        <taxon>IRL clade</taxon>
        <taxon>Trifolieae</taxon>
        <taxon>Trifolium</taxon>
    </lineage>
</organism>
<protein>
    <recommendedName>
        <fullName evidence="3">non-reducing end alpha-L-arabinofuranosidase</fullName>
        <ecNumber evidence="3">3.2.1.55</ecNumber>
    </recommendedName>
</protein>
<dbReference type="InterPro" id="IPR051563">
    <property type="entry name" value="Glycosyl_Hydrolase_51"/>
</dbReference>
<dbReference type="Pfam" id="PF06964">
    <property type="entry name" value="Alpha-L-AF_C"/>
    <property type="match status" value="1"/>
</dbReference>
<evidence type="ECO:0000256" key="3">
    <source>
        <dbReference type="ARBA" id="ARBA00012670"/>
    </source>
</evidence>
<feature type="domain" description="Alpha-L-arabinofuranosidase C-terminal" evidence="7">
    <location>
        <begin position="135"/>
        <end position="295"/>
    </location>
</feature>
<dbReference type="OrthoDB" id="406864at2759"/>
<evidence type="ECO:0000256" key="5">
    <source>
        <dbReference type="ARBA" id="ARBA00022801"/>
    </source>
</evidence>
<dbReference type="PANTHER" id="PTHR31776:SF0">
    <property type="entry name" value="ALPHA-L-ARABINOFURANOSIDASE 1"/>
    <property type="match status" value="1"/>
</dbReference>
<sequence length="319" mass="35533">MDECRAARGRNRVLGCRAGASLYWACPLAEDLNALPIWVIYNGISHNEHVNISDISPLVQDALDGIEFARGSHSSKWGSIRASMGHPKPFDLRYVAVGNEDCPDIQIISNCDASEHPLNHSADFNIQDLPLICFTSYLKCLIMPQGLVQSDVVSMVTYAPLFVNVNDRAWNPDAIVFDSHQVYGTPSYWVIKLFKESSGSTLLNSNLQTSSPILLAASAISWKNSVDGKSTLRIKVGNMESKIVKIDISIERQTTFAPLFLEGRCLHRRGNILPLSSTPFLTDLDDMNLPLHWSSRRIFKHNGNILRRALSELLILRSS</sequence>
<dbReference type="InterPro" id="IPR010720">
    <property type="entry name" value="Alpha-L-AF_C"/>
</dbReference>
<dbReference type="AlphaFoldDB" id="A0A2Z6NY99"/>
<evidence type="ECO:0000256" key="6">
    <source>
        <dbReference type="ARBA" id="ARBA00023180"/>
    </source>
</evidence>
<proteinExistence type="inferred from homology"/>
<dbReference type="InterPro" id="IPR055235">
    <property type="entry name" value="ASD1_cat"/>
</dbReference>
<keyword evidence="4" id="KW-0732">Signal</keyword>
<evidence type="ECO:0000256" key="1">
    <source>
        <dbReference type="ARBA" id="ARBA00001462"/>
    </source>
</evidence>